<dbReference type="InterPro" id="IPR036202">
    <property type="entry name" value="TopoI_DNA-bd_euk_N_sf"/>
</dbReference>
<dbReference type="KEGG" id="nfn:NFRAN_0095"/>
<keyword evidence="12" id="KW-1185">Reference proteome</keyword>
<evidence type="ECO:0000256" key="4">
    <source>
        <dbReference type="ARBA" id="ARBA00019632"/>
    </source>
</evidence>
<dbReference type="SUPFAM" id="SSF56349">
    <property type="entry name" value="DNA breaking-rejoining enzymes"/>
    <property type="match status" value="1"/>
</dbReference>
<dbReference type="PANTHER" id="PTHR10290">
    <property type="entry name" value="DNA TOPOISOMERASE I"/>
    <property type="match status" value="1"/>
</dbReference>
<dbReference type="InterPro" id="IPR013034">
    <property type="entry name" value="DNA_topo_DNA_db_N_dom1"/>
</dbReference>
<gene>
    <name evidence="11" type="ORF">NFRAN_0095</name>
</gene>
<evidence type="ECO:0000256" key="6">
    <source>
        <dbReference type="ARBA" id="ARBA00023125"/>
    </source>
</evidence>
<dbReference type="Pfam" id="PF02919">
    <property type="entry name" value="Topoisom_I_N"/>
    <property type="match status" value="1"/>
</dbReference>
<comment type="similarity">
    <text evidence="2">Belongs to the type IB topoisomerase family.</text>
</comment>
<dbReference type="InterPro" id="IPR013030">
    <property type="entry name" value="DNA_topo_DNA_db_N_dom2"/>
</dbReference>
<protein>
    <recommendedName>
        <fullName evidence="4">DNA topoisomerase 1</fullName>
        <ecNumber evidence="3">5.6.2.1</ecNumber>
    </recommendedName>
    <alternativeName>
        <fullName evidence="8">DNA topoisomerase I</fullName>
    </alternativeName>
</protein>
<dbReference type="SUPFAM" id="SSF56741">
    <property type="entry name" value="Eukaryotic DNA topoisomerase I, N-terminal DNA-binding fragment"/>
    <property type="match status" value="1"/>
</dbReference>
<dbReference type="Pfam" id="PF01028">
    <property type="entry name" value="Topoisom_I"/>
    <property type="match status" value="1"/>
</dbReference>
<dbReference type="Gene3D" id="1.10.10.41">
    <property type="entry name" value="Yeast DNA topoisomerase - domain 1"/>
    <property type="match status" value="1"/>
</dbReference>
<keyword evidence="6" id="KW-0238">DNA-binding</keyword>
<dbReference type="GeneID" id="39419687"/>
<dbReference type="InterPro" id="IPR011010">
    <property type="entry name" value="DNA_brk_join_enz"/>
</dbReference>
<dbReference type="InterPro" id="IPR013499">
    <property type="entry name" value="TopoI_euk"/>
</dbReference>
<evidence type="ECO:0000256" key="7">
    <source>
        <dbReference type="ARBA" id="ARBA00023235"/>
    </source>
</evidence>
<dbReference type="InterPro" id="IPR001631">
    <property type="entry name" value="TopoI"/>
</dbReference>
<dbReference type="Gene3D" id="2.170.11.10">
    <property type="entry name" value="DNA Topoisomerase I, domain 2"/>
    <property type="match status" value="1"/>
</dbReference>
<dbReference type="InterPro" id="IPR008336">
    <property type="entry name" value="TopoI_DNA-bd_euk"/>
</dbReference>
<evidence type="ECO:0000256" key="8">
    <source>
        <dbReference type="ARBA" id="ARBA00033297"/>
    </source>
</evidence>
<dbReference type="RefSeq" id="WP_232037898.1">
    <property type="nucleotide sequence ID" value="NZ_LR216287.1"/>
</dbReference>
<dbReference type="AlphaFoldDB" id="A0A484I3T2"/>
<evidence type="ECO:0000256" key="2">
    <source>
        <dbReference type="ARBA" id="ARBA00006645"/>
    </source>
</evidence>
<dbReference type="InterPro" id="IPR014727">
    <property type="entry name" value="TopoI_cat_a/b-sub_euk"/>
</dbReference>
<sequence length="578" mass="67852">MSSISISSGNKISGINQIKGIRKWNTLYHNGVCFPPEYEFKGLTFKIRGEIYPLNRDQEELVYAWAKKKDTHYVKDLVFQQNFLSDFKKLLPKDVLHNVTSIEDLDFREFYSYVDEEKRKKEREKQAWRELPREEKKKITLEKKKEKEKLKNFYGKAVVDGIEVDVANWLVEPPGLFMGRGQHPLRGRWKPRVRPEEVILNLGEDANVPEGPWQKIIHDHSSTWLASWVETLTGKRKYVWLHDSASIRQNNDKAKYDKAMNLEKYIDKIENEIIRRMGSTDPNQRKVSTVCYLINKLAMRVGDEKDPDEADTVGASTLRKEHITFGRDPSGNKVLEFSFLGKDSVPWKKSILIDSPDKLLLYKNLELFLKNKKYLDPVFDNINSMRVNAFLRNLDPKNVPGLTAKVFRTYIATNTVKESLRNPPIKLNKDSSEFEKTYVAKYANLQAAITCNHKKGVDPKNPNAILANQRFEESIEKKISTIKSLKEDLRSKKWKNENQRKKLVDRIQKLEFQLRLQRDTREYNLGTSLRNYIDPRVYRSWMNIVGLEWKKLYTSTLQRKFLWVDSISKKELKSYFTV</sequence>
<proteinExistence type="inferred from homology"/>
<dbReference type="Proteomes" id="UP000294299">
    <property type="component" value="Chromosome NFRAN"/>
</dbReference>
<dbReference type="SMART" id="SM00435">
    <property type="entry name" value="TOPEUc"/>
    <property type="match status" value="1"/>
</dbReference>
<evidence type="ECO:0000313" key="12">
    <source>
        <dbReference type="Proteomes" id="UP000294299"/>
    </source>
</evidence>
<dbReference type="Gene3D" id="1.10.132.10">
    <property type="match status" value="1"/>
</dbReference>
<keyword evidence="9" id="KW-0175">Coiled coil</keyword>
<comment type="catalytic activity">
    <reaction evidence="1">
        <text>ATP-independent breakage of single-stranded DNA, followed by passage and rejoining.</text>
        <dbReference type="EC" id="5.6.2.1"/>
    </reaction>
</comment>
<dbReference type="PRINTS" id="PR00416">
    <property type="entry name" value="EUTPISMRASEI"/>
</dbReference>
<organism evidence="11 12">
    <name type="scientific">Candidatus Nitrosocosmicus franklandianus</name>
    <dbReference type="NCBI Taxonomy" id="1798806"/>
    <lineage>
        <taxon>Archaea</taxon>
        <taxon>Nitrososphaerota</taxon>
        <taxon>Nitrososphaeria</taxon>
        <taxon>Nitrososphaerales</taxon>
        <taxon>Nitrososphaeraceae</taxon>
        <taxon>Candidatus Nitrosocosmicus</taxon>
    </lineage>
</organism>
<dbReference type="InterPro" id="IPR051062">
    <property type="entry name" value="Topoisomerase_IB"/>
</dbReference>
<name>A0A484I3T2_9ARCH</name>
<dbReference type="Pfam" id="PF14370">
    <property type="entry name" value="Topo_C_assoc"/>
    <property type="match status" value="1"/>
</dbReference>
<evidence type="ECO:0000256" key="3">
    <source>
        <dbReference type="ARBA" id="ARBA00012891"/>
    </source>
</evidence>
<dbReference type="InterPro" id="IPR013500">
    <property type="entry name" value="TopoI_cat_euk"/>
</dbReference>
<dbReference type="PROSITE" id="PS52038">
    <property type="entry name" value="TOPO_IB_2"/>
    <property type="match status" value="1"/>
</dbReference>
<feature type="coiled-coil region" evidence="9">
    <location>
        <begin position="468"/>
        <end position="502"/>
    </location>
</feature>
<dbReference type="GO" id="GO:0003917">
    <property type="term" value="F:DNA topoisomerase type I (single strand cut, ATP-independent) activity"/>
    <property type="evidence" value="ECO:0007669"/>
    <property type="project" value="UniProtKB-EC"/>
</dbReference>
<evidence type="ECO:0000256" key="1">
    <source>
        <dbReference type="ARBA" id="ARBA00000213"/>
    </source>
</evidence>
<dbReference type="InterPro" id="IPR025834">
    <property type="entry name" value="TopoI_C_dom"/>
</dbReference>
<dbReference type="GO" id="GO:0006265">
    <property type="term" value="P:DNA topological change"/>
    <property type="evidence" value="ECO:0007669"/>
    <property type="project" value="InterPro"/>
</dbReference>
<dbReference type="GO" id="GO:0005694">
    <property type="term" value="C:chromosome"/>
    <property type="evidence" value="ECO:0007669"/>
    <property type="project" value="InterPro"/>
</dbReference>
<dbReference type="EC" id="5.6.2.1" evidence="3"/>
<evidence type="ECO:0000256" key="9">
    <source>
        <dbReference type="SAM" id="Coils"/>
    </source>
</evidence>
<keyword evidence="7 11" id="KW-0413">Isomerase</keyword>
<keyword evidence="5" id="KW-0799">Topoisomerase</keyword>
<dbReference type="GO" id="GO:0003677">
    <property type="term" value="F:DNA binding"/>
    <property type="evidence" value="ECO:0007669"/>
    <property type="project" value="UniProtKB-KW"/>
</dbReference>
<evidence type="ECO:0000313" key="11">
    <source>
        <dbReference type="EMBL" id="VFJ12416.1"/>
    </source>
</evidence>
<evidence type="ECO:0000256" key="5">
    <source>
        <dbReference type="ARBA" id="ARBA00023029"/>
    </source>
</evidence>
<accession>A0A484I3T2</accession>
<dbReference type="InterPro" id="IPR014711">
    <property type="entry name" value="TopoI_cat_a-hlx-sub_euk"/>
</dbReference>
<reference evidence="11 12" key="1">
    <citation type="submission" date="2019-02" db="EMBL/GenBank/DDBJ databases">
        <authorList>
            <person name="Lehtovirta-Morley E L."/>
        </authorList>
    </citation>
    <scope>NUCLEOTIDE SEQUENCE [LARGE SCALE GENOMIC DNA]</scope>
    <source>
        <strain evidence="11">NFRAN1</strain>
    </source>
</reference>
<dbReference type="Gene3D" id="3.90.15.10">
    <property type="entry name" value="Topoisomerase I, Chain A, domain 3"/>
    <property type="match status" value="1"/>
</dbReference>
<evidence type="ECO:0000259" key="10">
    <source>
        <dbReference type="SMART" id="SM00435"/>
    </source>
</evidence>
<feature type="domain" description="DNA topoisomerase I eukaryotic-type" evidence="10">
    <location>
        <begin position="176"/>
        <end position="546"/>
    </location>
</feature>
<dbReference type="EMBL" id="LR216287">
    <property type="protein sequence ID" value="VFJ12416.1"/>
    <property type="molecule type" value="Genomic_DNA"/>
</dbReference>
<dbReference type="PANTHER" id="PTHR10290:SF3">
    <property type="entry name" value="DNA TOPOISOMERASE 1"/>
    <property type="match status" value="1"/>
</dbReference>